<name>A0AAU6NY33_9FLAO</name>
<evidence type="ECO:0000313" key="3">
    <source>
        <dbReference type="Proteomes" id="UP001368318"/>
    </source>
</evidence>
<keyword evidence="1" id="KW-0732">Signal</keyword>
<sequence>MKIKKIFSVLVVVLFLLLLAACGSAHTNVGLNMHFGPNGPHVSPHVNVDFYGGGRH</sequence>
<feature type="signal peptide" evidence="1">
    <location>
        <begin position="1"/>
        <end position="27"/>
    </location>
</feature>
<organism evidence="2 3">
    <name type="scientific">Mangrovimonas cancribranchiae</name>
    <dbReference type="NCBI Taxonomy" id="3080055"/>
    <lineage>
        <taxon>Bacteria</taxon>
        <taxon>Pseudomonadati</taxon>
        <taxon>Bacteroidota</taxon>
        <taxon>Flavobacteriia</taxon>
        <taxon>Flavobacteriales</taxon>
        <taxon>Flavobacteriaceae</taxon>
        <taxon>Mangrovimonas</taxon>
    </lineage>
</organism>
<proteinExistence type="predicted"/>
<dbReference type="PROSITE" id="PS51257">
    <property type="entry name" value="PROKAR_LIPOPROTEIN"/>
    <property type="match status" value="1"/>
</dbReference>
<feature type="chain" id="PRO_5043884803" description="Lipoprotein" evidence="1">
    <location>
        <begin position="28"/>
        <end position="56"/>
    </location>
</feature>
<dbReference type="Proteomes" id="UP001368318">
    <property type="component" value="Chromosome"/>
</dbReference>
<keyword evidence="3" id="KW-1185">Reference proteome</keyword>
<reference evidence="2 3" key="1">
    <citation type="submission" date="2023-10" db="EMBL/GenBank/DDBJ databases">
        <title>Culture-based analysis of two novel bacteria associated with mangrove crab gills.</title>
        <authorList>
            <person name="Yang X."/>
            <person name="Garuglieri E."/>
            <person name="Van Goethem M.W."/>
            <person name="Fusi M."/>
            <person name="Marasco R."/>
            <person name="Daffonchio D.G."/>
        </authorList>
    </citation>
    <scope>NUCLEOTIDE SEQUENCE [LARGE SCALE GENOMIC DNA]</scope>
    <source>
        <strain evidence="3">UG2_2</strain>
    </source>
</reference>
<dbReference type="AlphaFoldDB" id="A0AAU6NY33"/>
<evidence type="ECO:0008006" key="4">
    <source>
        <dbReference type="Google" id="ProtNLM"/>
    </source>
</evidence>
<gene>
    <name evidence="2" type="ORF">R3L16_12135</name>
</gene>
<evidence type="ECO:0000313" key="2">
    <source>
        <dbReference type="EMBL" id="WXA02492.1"/>
    </source>
</evidence>
<dbReference type="RefSeq" id="WP_338734191.1">
    <property type="nucleotide sequence ID" value="NZ_CP136924.1"/>
</dbReference>
<accession>A0AAU6NY33</accession>
<protein>
    <recommendedName>
        <fullName evidence="4">Lipoprotein</fullName>
    </recommendedName>
</protein>
<evidence type="ECO:0000256" key="1">
    <source>
        <dbReference type="SAM" id="SignalP"/>
    </source>
</evidence>
<dbReference type="EMBL" id="CP136924">
    <property type="protein sequence ID" value="WXA02492.1"/>
    <property type="molecule type" value="Genomic_DNA"/>
</dbReference>